<dbReference type="AlphaFoldDB" id="B8GNV7"/>
<dbReference type="SUPFAM" id="SSF52096">
    <property type="entry name" value="ClpP/crotonase"/>
    <property type="match status" value="1"/>
</dbReference>
<reference evidence="1 2" key="1">
    <citation type="journal article" date="2011" name="Stand. Genomic Sci.">
        <title>Complete genome sequence of 'Thioalkalivibrio sulfidophilus' HL-EbGr7.</title>
        <authorList>
            <person name="Muyzer G."/>
            <person name="Sorokin D.Y."/>
            <person name="Mavromatis K."/>
            <person name="Lapidus A."/>
            <person name="Clum A."/>
            <person name="Ivanova N."/>
            <person name="Pati A."/>
            <person name="d'Haeseleer P."/>
            <person name="Woyke T."/>
            <person name="Kyrpides N.C."/>
        </authorList>
    </citation>
    <scope>NUCLEOTIDE SEQUENCE [LARGE SCALE GENOMIC DNA]</scope>
    <source>
        <strain evidence="1 2">HL-EbGR7</strain>
    </source>
</reference>
<evidence type="ECO:0000313" key="2">
    <source>
        <dbReference type="Proteomes" id="UP000002383"/>
    </source>
</evidence>
<dbReference type="HOGENOM" id="CLU_623940_0_0_6"/>
<keyword evidence="2" id="KW-1185">Reference proteome</keyword>
<sequence length="439" mass="48811" precursor="true">MFRWSIFGFIFALTAATVNVLSAEEKINGGAYFSYFPSHDVVVIDGEIVEGDYQRFLAALLSSGYGASIFISSPGGDLHEAMRIGRLIRKIGYVTDIPTARPDASCTPLYNIQHCTCDSACLFIWLGGIKREGDYITVHRPYIEPSSLREITADEAREHSLLIAEWVADYFQEMGAPRALWDRMSSVSYDRVERLSQSYIERNLSGVSRDYEDWSIARCGRLDAGSSRDTYISTWACLNELFYRHRESRFNEALVGALEELRIAGQITDELAAYLPFIGSETIVNNLVGKSYKHASKVLGLHGFGDPVAWVEDVAGKCVTISYLGVVCFDADGIVTQISMPYYSADGATLFTPTRAYKGKSLHPFYYGVAKGEVDNFITASEVASYSVVDTVYTSLYVGENEDYVVTYNAVDDTLRNLQINYKGYVAELLGLSGSVNER</sequence>
<dbReference type="Proteomes" id="UP000002383">
    <property type="component" value="Chromosome"/>
</dbReference>
<name>B8GNV7_THISH</name>
<dbReference type="InterPro" id="IPR029045">
    <property type="entry name" value="ClpP/crotonase-like_dom_sf"/>
</dbReference>
<gene>
    <name evidence="1" type="ordered locus">Tgr7_0958</name>
</gene>
<organism evidence="1 2">
    <name type="scientific">Thioalkalivibrio sulfidiphilus (strain HL-EbGR7)</name>
    <dbReference type="NCBI Taxonomy" id="396588"/>
    <lineage>
        <taxon>Bacteria</taxon>
        <taxon>Pseudomonadati</taxon>
        <taxon>Pseudomonadota</taxon>
        <taxon>Gammaproteobacteria</taxon>
        <taxon>Chromatiales</taxon>
        <taxon>Ectothiorhodospiraceae</taxon>
        <taxon>Thioalkalivibrio</taxon>
    </lineage>
</organism>
<dbReference type="EMBL" id="CP001339">
    <property type="protein sequence ID" value="ACL72046.1"/>
    <property type="molecule type" value="Genomic_DNA"/>
</dbReference>
<proteinExistence type="predicted"/>
<protein>
    <submittedName>
        <fullName evidence="1">Periplasmic protein-like protein</fullName>
    </submittedName>
</protein>
<evidence type="ECO:0000313" key="1">
    <source>
        <dbReference type="EMBL" id="ACL72046.1"/>
    </source>
</evidence>
<dbReference type="STRING" id="396588.Tgr7_0958"/>
<dbReference type="KEGG" id="tgr:Tgr7_0958"/>
<accession>B8GNV7</accession>